<dbReference type="PANTHER" id="PTHR33745">
    <property type="entry name" value="RSBT ANTAGONIST PROTEIN RSBS-RELATED"/>
    <property type="match status" value="1"/>
</dbReference>
<evidence type="ECO:0000313" key="4">
    <source>
        <dbReference type="EMBL" id="SES22184.1"/>
    </source>
</evidence>
<accession>A0A1H9VKU0</accession>
<keyword evidence="1" id="KW-0597">Phosphoprotein</keyword>
<dbReference type="OrthoDB" id="2717092at2"/>
<gene>
    <name evidence="4" type="ORF">SAMN05518684_11156</name>
</gene>
<keyword evidence="5" id="KW-1185">Reference proteome</keyword>
<dbReference type="CDD" id="cd07041">
    <property type="entry name" value="STAS_RsbR_RsbS_like"/>
    <property type="match status" value="1"/>
</dbReference>
<dbReference type="RefSeq" id="WP_093053413.1">
    <property type="nucleotide sequence ID" value="NZ_FOGT01000011.1"/>
</dbReference>
<organism evidence="4 5">
    <name type="scientific">Salipaludibacillus aurantiacus</name>
    <dbReference type="NCBI Taxonomy" id="1601833"/>
    <lineage>
        <taxon>Bacteria</taxon>
        <taxon>Bacillati</taxon>
        <taxon>Bacillota</taxon>
        <taxon>Bacilli</taxon>
        <taxon>Bacillales</taxon>
        <taxon>Bacillaceae</taxon>
    </lineage>
</organism>
<dbReference type="Gene3D" id="3.30.750.24">
    <property type="entry name" value="STAS domain"/>
    <property type="match status" value="1"/>
</dbReference>
<sequence>MDFPKNDLPANPKKDVFGIKIEWDEADGSMRYAGETAMVMWVETAMKSFLETISEISGSQVANVVLETAGYRMGAIVSEFFKTGEIHDIFQTLPSVYRAAGWGLTTVSDYSVENKTAIIQVKDSWEYRINKIQSEGRDPAFLPGHFAGLLSNLYEDNIWYTIEKSQLNGDDCYEFYFSPSQITPTQNIHELTRAQEQREISKLEEMVEERTKDLRELVKEISSPLIPVFDDIVVIPLMGTYDDMRANELLHKTLDKLPEIKANYVILDLTGINDSVDEYMISLIQKMTQSAALLGSQCILVGISPKLSIEMTNANFTTRETHIGCYSTLKHAIMYALSQEGKQI</sequence>
<proteinExistence type="predicted"/>
<evidence type="ECO:0000256" key="2">
    <source>
        <dbReference type="SAM" id="Coils"/>
    </source>
</evidence>
<dbReference type="Pfam" id="PF01740">
    <property type="entry name" value="STAS"/>
    <property type="match status" value="1"/>
</dbReference>
<dbReference type="InterPro" id="IPR051932">
    <property type="entry name" value="Bact_StressResp_Reg"/>
</dbReference>
<dbReference type="Gene3D" id="3.30.1380.20">
    <property type="entry name" value="Trafficking protein particle complex subunit 3"/>
    <property type="match status" value="1"/>
</dbReference>
<dbReference type="STRING" id="1601833.SAMN05518684_11156"/>
<dbReference type="Proteomes" id="UP000198571">
    <property type="component" value="Unassembled WGS sequence"/>
</dbReference>
<evidence type="ECO:0000259" key="3">
    <source>
        <dbReference type="PROSITE" id="PS50801"/>
    </source>
</evidence>
<dbReference type="SUPFAM" id="SSF52091">
    <property type="entry name" value="SpoIIaa-like"/>
    <property type="match status" value="1"/>
</dbReference>
<feature type="domain" description="STAS" evidence="3">
    <location>
        <begin position="222"/>
        <end position="336"/>
    </location>
</feature>
<dbReference type="InterPro" id="IPR002645">
    <property type="entry name" value="STAS_dom"/>
</dbReference>
<evidence type="ECO:0000256" key="1">
    <source>
        <dbReference type="ARBA" id="ARBA00022553"/>
    </source>
</evidence>
<reference evidence="5" key="1">
    <citation type="submission" date="2016-10" db="EMBL/GenBank/DDBJ databases">
        <authorList>
            <person name="Varghese N."/>
            <person name="Submissions S."/>
        </authorList>
    </citation>
    <scope>NUCLEOTIDE SEQUENCE [LARGE SCALE GENOMIC DNA]</scope>
    <source>
        <strain evidence="5">S9</strain>
    </source>
</reference>
<dbReference type="EMBL" id="FOGT01000011">
    <property type="protein sequence ID" value="SES22184.1"/>
    <property type="molecule type" value="Genomic_DNA"/>
</dbReference>
<dbReference type="AlphaFoldDB" id="A0A1H9VKU0"/>
<dbReference type="PANTHER" id="PTHR33745:SF3">
    <property type="entry name" value="RSBT CO-ANTAGONIST PROTEIN RSBRC"/>
    <property type="match status" value="1"/>
</dbReference>
<evidence type="ECO:0000313" key="5">
    <source>
        <dbReference type="Proteomes" id="UP000198571"/>
    </source>
</evidence>
<name>A0A1H9VKU0_9BACI</name>
<dbReference type="PROSITE" id="PS50801">
    <property type="entry name" value="STAS"/>
    <property type="match status" value="1"/>
</dbReference>
<keyword evidence="2" id="KW-0175">Coiled coil</keyword>
<dbReference type="InterPro" id="IPR036513">
    <property type="entry name" value="STAS_dom_sf"/>
</dbReference>
<protein>
    <submittedName>
        <fullName evidence="4">Anti-anti-sigma regulatory factor (Antagonist of anti-sigma factor)</fullName>
    </submittedName>
</protein>
<feature type="coiled-coil region" evidence="2">
    <location>
        <begin position="193"/>
        <end position="220"/>
    </location>
</feature>